<proteinExistence type="predicted"/>
<name>A0A0K8UIX7_BACLA</name>
<evidence type="ECO:0000256" key="7">
    <source>
        <dbReference type="ARBA" id="ARBA00023163"/>
    </source>
</evidence>
<feature type="domain" description="C2H2-type" evidence="10">
    <location>
        <begin position="117"/>
        <end position="145"/>
    </location>
</feature>
<dbReference type="SMART" id="SM00355">
    <property type="entry name" value="ZnF_C2H2"/>
    <property type="match status" value="14"/>
</dbReference>
<reference evidence="11" key="1">
    <citation type="submission" date="2015-06" db="EMBL/GenBank/DDBJ databases">
        <authorList>
            <person name="Hoefler B.C."/>
            <person name="Straight P.D."/>
        </authorList>
    </citation>
    <scope>NUCLEOTIDE SEQUENCE</scope>
</reference>
<organism evidence="11">
    <name type="scientific">Bactrocera latifrons</name>
    <name type="common">Malaysian fruit fly</name>
    <name type="synonym">Chaetodacus latifrons</name>
    <dbReference type="NCBI Taxonomy" id="174628"/>
    <lineage>
        <taxon>Eukaryota</taxon>
        <taxon>Metazoa</taxon>
        <taxon>Ecdysozoa</taxon>
        <taxon>Arthropoda</taxon>
        <taxon>Hexapoda</taxon>
        <taxon>Insecta</taxon>
        <taxon>Pterygota</taxon>
        <taxon>Neoptera</taxon>
        <taxon>Endopterygota</taxon>
        <taxon>Diptera</taxon>
        <taxon>Brachycera</taxon>
        <taxon>Muscomorpha</taxon>
        <taxon>Tephritoidea</taxon>
        <taxon>Tephritidae</taxon>
        <taxon>Bactrocera</taxon>
        <taxon>Bactrocera</taxon>
    </lineage>
</organism>
<dbReference type="InterPro" id="IPR036236">
    <property type="entry name" value="Znf_C2H2_sf"/>
</dbReference>
<keyword evidence="2" id="KW-0479">Metal-binding</keyword>
<dbReference type="GO" id="GO:0008270">
    <property type="term" value="F:zinc ion binding"/>
    <property type="evidence" value="ECO:0007669"/>
    <property type="project" value="UniProtKB-KW"/>
</dbReference>
<dbReference type="GO" id="GO:0005634">
    <property type="term" value="C:nucleus"/>
    <property type="evidence" value="ECO:0007669"/>
    <property type="project" value="UniProtKB-SubCell"/>
</dbReference>
<feature type="domain" description="C2H2-type" evidence="10">
    <location>
        <begin position="249"/>
        <end position="276"/>
    </location>
</feature>
<dbReference type="GO" id="GO:0000978">
    <property type="term" value="F:RNA polymerase II cis-regulatory region sequence-specific DNA binding"/>
    <property type="evidence" value="ECO:0007669"/>
    <property type="project" value="TreeGrafter"/>
</dbReference>
<dbReference type="PANTHER" id="PTHR24376">
    <property type="entry name" value="ZINC FINGER PROTEIN"/>
    <property type="match status" value="1"/>
</dbReference>
<evidence type="ECO:0000259" key="10">
    <source>
        <dbReference type="PROSITE" id="PS50157"/>
    </source>
</evidence>
<dbReference type="Gene3D" id="3.30.160.60">
    <property type="entry name" value="Classic Zinc Finger"/>
    <property type="match status" value="10"/>
</dbReference>
<dbReference type="EMBL" id="GDHF01026044">
    <property type="protein sequence ID" value="JAI26270.1"/>
    <property type="molecule type" value="Transcribed_RNA"/>
</dbReference>
<feature type="domain" description="C2H2-type" evidence="10">
    <location>
        <begin position="609"/>
        <end position="636"/>
    </location>
</feature>
<evidence type="ECO:0000256" key="3">
    <source>
        <dbReference type="ARBA" id="ARBA00022737"/>
    </source>
</evidence>
<dbReference type="FunFam" id="3.30.160.60:FF:000012">
    <property type="entry name" value="RB-associated KRAB zinc finger protein-like"/>
    <property type="match status" value="1"/>
</dbReference>
<feature type="domain" description="C2H2-type" evidence="10">
    <location>
        <begin position="580"/>
        <end position="607"/>
    </location>
</feature>
<evidence type="ECO:0000256" key="5">
    <source>
        <dbReference type="ARBA" id="ARBA00022833"/>
    </source>
</evidence>
<feature type="domain" description="C2H2-type" evidence="10">
    <location>
        <begin position="25"/>
        <end position="52"/>
    </location>
</feature>
<dbReference type="FunFam" id="3.30.160.60:FF:000624">
    <property type="entry name" value="zinc finger protein 697"/>
    <property type="match status" value="1"/>
</dbReference>
<dbReference type="PROSITE" id="PS50157">
    <property type="entry name" value="ZINC_FINGER_C2H2_2"/>
    <property type="match status" value="12"/>
</dbReference>
<dbReference type="InterPro" id="IPR013087">
    <property type="entry name" value="Znf_C2H2_type"/>
</dbReference>
<sequence length="675" mass="78075">MDDSYNTEGPPSNQGTRINHKAGRFTCLTCSKRFTKPSLLRRHEVIHLPDKPFECSECHKRFSQDSSLRRHYLEKHDSNLKRFQCIKCPLSFAQKNNLRLHVEKVHPSKILGHAKSYACDRCPSVYGSKQKLSRHINLVHKDGNRSKNAIDKIEDDDLALTQSVLEQLKTFQMEMNSLPASVLEFEENFDATNVNVLDNPKNFIEVLTQQPEEECIIDEVLLKDRLNAHGIECYLSVQRTVRKDGCAVYICEFCAKEFRKSYDYIRHRRVHTSERPYSCGLCERAFSTKSKLHEHMKIHRLSEQQGIPAKHYPCAVCSKGFSSLRFLDKHMSTHEQIYEVAYKCKICEEMFKSSIALTYHKHKQFDADSELLQQLLPTPTEIYTNGNSTESSSGIQDSSAADCPPETIINMQHLKMKRVVSKWKCITCERHFSNSSTLRDHRRIYHGVYNRKRRISASAFLRCFKCSYCARFFETKARCKTHMLTHLKCVLNTDKSNQQPNATNIINALVFVTSLTNPASVKVVEFNVITKRRATNMQHIIKKRVKNSPQLYKCNICKAKFRKQCDLKRHLVVHTGERLHKCATCDKSFSLSSTLKQHMLTHTTERAKHICIVCMKTYLTKKALNVHLRLHTGVQPFQCEHCELVFRTSGQRIAHLKVKHGIQKLKSTNKKENAP</sequence>
<keyword evidence="5" id="KW-0862">Zinc</keyword>
<dbReference type="PANTHER" id="PTHR24376:SF216">
    <property type="entry name" value="ZINC FINGER PROTEIN 420-LIKE"/>
    <property type="match status" value="1"/>
</dbReference>
<dbReference type="AlphaFoldDB" id="A0A0K8UIX7"/>
<dbReference type="SUPFAM" id="SSF57667">
    <property type="entry name" value="beta-beta-alpha zinc fingers"/>
    <property type="match status" value="6"/>
</dbReference>
<comment type="subcellular location">
    <subcellularLocation>
        <location evidence="1">Nucleus</location>
    </subcellularLocation>
</comment>
<evidence type="ECO:0000256" key="6">
    <source>
        <dbReference type="ARBA" id="ARBA00023015"/>
    </source>
</evidence>
<evidence type="ECO:0000256" key="1">
    <source>
        <dbReference type="ARBA" id="ARBA00004123"/>
    </source>
</evidence>
<dbReference type="FunFam" id="3.30.160.60:FF:001049">
    <property type="entry name" value="zinc finger protein 319"/>
    <property type="match status" value="1"/>
</dbReference>
<feature type="domain" description="C2H2-type" evidence="10">
    <location>
        <begin position="83"/>
        <end position="106"/>
    </location>
</feature>
<keyword evidence="8" id="KW-0539">Nucleus</keyword>
<protein>
    <submittedName>
        <fullName evidence="11">Zinc finger protein 91</fullName>
    </submittedName>
</protein>
<feature type="domain" description="C2H2-type" evidence="10">
    <location>
        <begin position="312"/>
        <end position="334"/>
    </location>
</feature>
<evidence type="ECO:0000256" key="9">
    <source>
        <dbReference type="PROSITE-ProRule" id="PRU00042"/>
    </source>
</evidence>
<keyword evidence="3" id="KW-0677">Repeat</keyword>
<keyword evidence="4 9" id="KW-0863">Zinc-finger</keyword>
<evidence type="ECO:0000256" key="8">
    <source>
        <dbReference type="ARBA" id="ARBA00023242"/>
    </source>
</evidence>
<dbReference type="OrthoDB" id="6077919at2759"/>
<feature type="domain" description="C2H2-type" evidence="10">
    <location>
        <begin position="277"/>
        <end position="304"/>
    </location>
</feature>
<feature type="domain" description="C2H2-type" evidence="10">
    <location>
        <begin position="552"/>
        <end position="579"/>
    </location>
</feature>
<evidence type="ECO:0000313" key="11">
    <source>
        <dbReference type="EMBL" id="JAI26270.1"/>
    </source>
</evidence>
<evidence type="ECO:0000256" key="4">
    <source>
        <dbReference type="ARBA" id="ARBA00022771"/>
    </source>
</evidence>
<dbReference type="GO" id="GO:0001228">
    <property type="term" value="F:DNA-binding transcription activator activity, RNA polymerase II-specific"/>
    <property type="evidence" value="ECO:0007669"/>
    <property type="project" value="TreeGrafter"/>
</dbReference>
<dbReference type="PROSITE" id="PS00028">
    <property type="entry name" value="ZINC_FINGER_C2H2_1"/>
    <property type="match status" value="13"/>
</dbReference>
<keyword evidence="6" id="KW-0805">Transcription regulation</keyword>
<feature type="domain" description="C2H2-type" evidence="10">
    <location>
        <begin position="423"/>
        <end position="446"/>
    </location>
</feature>
<dbReference type="FunFam" id="3.30.160.60:FF:000145">
    <property type="entry name" value="Zinc finger protein 574"/>
    <property type="match status" value="1"/>
</dbReference>
<evidence type="ECO:0000256" key="2">
    <source>
        <dbReference type="ARBA" id="ARBA00022723"/>
    </source>
</evidence>
<feature type="domain" description="C2H2-type" evidence="10">
    <location>
        <begin position="464"/>
        <end position="486"/>
    </location>
</feature>
<gene>
    <name evidence="11" type="primary">ZNF91</name>
    <name evidence="11" type="ORF">c1_g1_i1</name>
</gene>
<keyword evidence="7" id="KW-0804">Transcription</keyword>
<feature type="domain" description="C2H2-type" evidence="10">
    <location>
        <begin position="53"/>
        <end position="81"/>
    </location>
</feature>
<dbReference type="Pfam" id="PF00096">
    <property type="entry name" value="zf-C2H2"/>
    <property type="match status" value="7"/>
</dbReference>
<accession>A0A0K8UIX7</accession>